<dbReference type="PANTHER" id="PTHR37300:SF1">
    <property type="entry name" value="UPF0291 PROTEIN YNZC"/>
    <property type="match status" value="1"/>
</dbReference>
<dbReference type="Gene3D" id="1.10.287.540">
    <property type="entry name" value="Helix hairpin bin"/>
    <property type="match status" value="1"/>
</dbReference>
<dbReference type="STRING" id="1291052.FC18_GL001052"/>
<dbReference type="InterPro" id="IPR009242">
    <property type="entry name" value="DUF896"/>
</dbReference>
<comment type="caution">
    <text evidence="3">The sequence shown here is derived from an EMBL/GenBank/DDBJ whole genome shotgun (WGS) entry which is preliminary data.</text>
</comment>
<dbReference type="GO" id="GO:0005737">
    <property type="term" value="C:cytoplasm"/>
    <property type="evidence" value="ECO:0007669"/>
    <property type="project" value="UniProtKB-SubCell"/>
</dbReference>
<dbReference type="SUPFAM" id="SSF158221">
    <property type="entry name" value="YnzC-like"/>
    <property type="match status" value="1"/>
</dbReference>
<dbReference type="EMBL" id="AYYO01000014">
    <property type="protein sequence ID" value="KRM55680.1"/>
    <property type="molecule type" value="Genomic_DNA"/>
</dbReference>
<evidence type="ECO:0000256" key="1">
    <source>
        <dbReference type="ARBA" id="ARBA00022490"/>
    </source>
</evidence>
<protein>
    <recommendedName>
        <fullName evidence="2">UPF0291 protein FC18_GL001052</fullName>
    </recommendedName>
</protein>
<dbReference type="HAMAP" id="MF_01103">
    <property type="entry name" value="UPF0291"/>
    <property type="match status" value="1"/>
</dbReference>
<organism evidence="3 4">
    <name type="scientific">Lacticaseibacillus sharpeae JCM 1186 = DSM 20505</name>
    <dbReference type="NCBI Taxonomy" id="1291052"/>
    <lineage>
        <taxon>Bacteria</taxon>
        <taxon>Bacillati</taxon>
        <taxon>Bacillota</taxon>
        <taxon>Bacilli</taxon>
        <taxon>Lactobacillales</taxon>
        <taxon>Lactobacillaceae</taxon>
        <taxon>Lacticaseibacillus</taxon>
    </lineage>
</organism>
<dbReference type="AlphaFoldDB" id="A0A0R1ZL13"/>
<proteinExistence type="inferred from homology"/>
<comment type="similarity">
    <text evidence="2">Belongs to the UPF0291 family.</text>
</comment>
<evidence type="ECO:0000256" key="2">
    <source>
        <dbReference type="HAMAP-Rule" id="MF_01103"/>
    </source>
</evidence>
<sequence>MMASQPQARIDRINELARKKKATGLTEAELAEQAQLRKAYLADFRAGFKQQVETTQFFNKKGEEITPDKLIKLQKDKGWREK</sequence>
<dbReference type="Proteomes" id="UP000051679">
    <property type="component" value="Unassembled WGS sequence"/>
</dbReference>
<reference evidence="3 4" key="1">
    <citation type="journal article" date="2015" name="Genome Announc.">
        <title>Expanding the biotechnology potential of lactobacilli through comparative genomics of 213 strains and associated genera.</title>
        <authorList>
            <person name="Sun Z."/>
            <person name="Harris H.M."/>
            <person name="McCann A."/>
            <person name="Guo C."/>
            <person name="Argimon S."/>
            <person name="Zhang W."/>
            <person name="Yang X."/>
            <person name="Jeffery I.B."/>
            <person name="Cooney J.C."/>
            <person name="Kagawa T.F."/>
            <person name="Liu W."/>
            <person name="Song Y."/>
            <person name="Salvetti E."/>
            <person name="Wrobel A."/>
            <person name="Rasinkangas P."/>
            <person name="Parkhill J."/>
            <person name="Rea M.C."/>
            <person name="O'Sullivan O."/>
            <person name="Ritari J."/>
            <person name="Douillard F.P."/>
            <person name="Paul Ross R."/>
            <person name="Yang R."/>
            <person name="Briner A.E."/>
            <person name="Felis G.E."/>
            <person name="de Vos W.M."/>
            <person name="Barrangou R."/>
            <person name="Klaenhammer T.R."/>
            <person name="Caufield P.W."/>
            <person name="Cui Y."/>
            <person name="Zhang H."/>
            <person name="O'Toole P.W."/>
        </authorList>
    </citation>
    <scope>NUCLEOTIDE SEQUENCE [LARGE SCALE GENOMIC DNA]</scope>
    <source>
        <strain evidence="3 4">DSM 20505</strain>
    </source>
</reference>
<evidence type="ECO:0000313" key="4">
    <source>
        <dbReference type="Proteomes" id="UP000051679"/>
    </source>
</evidence>
<dbReference type="PATRIC" id="fig|1291052.5.peg.1070"/>
<comment type="subcellular location">
    <subcellularLocation>
        <location evidence="2">Cytoplasm</location>
    </subcellularLocation>
</comment>
<evidence type="ECO:0000313" key="3">
    <source>
        <dbReference type="EMBL" id="KRM55680.1"/>
    </source>
</evidence>
<dbReference type="Pfam" id="PF05979">
    <property type="entry name" value="DUF896"/>
    <property type="match status" value="1"/>
</dbReference>
<gene>
    <name evidence="3" type="ORF">FC18_GL001052</name>
</gene>
<accession>A0A0R1ZL13</accession>
<name>A0A0R1ZL13_9LACO</name>
<dbReference type="PANTHER" id="PTHR37300">
    <property type="entry name" value="UPF0291 PROTEIN CBO2609/CLC_2481"/>
    <property type="match status" value="1"/>
</dbReference>
<keyword evidence="4" id="KW-1185">Reference proteome</keyword>
<keyword evidence="1 2" id="KW-0963">Cytoplasm</keyword>